<protein>
    <submittedName>
        <fullName evidence="2">Uncharacterized protein</fullName>
    </submittedName>
</protein>
<feature type="compositionally biased region" description="Polar residues" evidence="1">
    <location>
        <begin position="85"/>
        <end position="99"/>
    </location>
</feature>
<reference evidence="2" key="1">
    <citation type="submission" date="2021-02" db="EMBL/GenBank/DDBJ databases">
        <authorList>
            <person name="Dougan E. K."/>
            <person name="Rhodes N."/>
            <person name="Thang M."/>
            <person name="Chan C."/>
        </authorList>
    </citation>
    <scope>NUCLEOTIDE SEQUENCE</scope>
</reference>
<dbReference type="Proteomes" id="UP000626109">
    <property type="component" value="Unassembled WGS sequence"/>
</dbReference>
<accession>A0A813I2N6</accession>
<gene>
    <name evidence="2" type="ORF">PGLA2088_LOCUS4389</name>
</gene>
<evidence type="ECO:0000313" key="2">
    <source>
        <dbReference type="EMBL" id="CAE8645976.1"/>
    </source>
</evidence>
<feature type="region of interest" description="Disordered" evidence="1">
    <location>
        <begin position="60"/>
        <end position="119"/>
    </location>
</feature>
<feature type="non-terminal residue" evidence="2">
    <location>
        <position position="186"/>
    </location>
</feature>
<evidence type="ECO:0000256" key="1">
    <source>
        <dbReference type="SAM" id="MobiDB-lite"/>
    </source>
</evidence>
<sequence>MLSLAVVLLPITITNNNNKHKNNNNNNNFVLLPTSNSAARAFSGSPCSLPLPHRRVKAQAVSGRRHTAAKRRSLAEKSDCRGDTPETNATFTDNNNNMATAGRGSGLRSSVGRGPVQTAGLGPSWKGVMELIFSPAKGRPQEAFLSQKAGAGGHLPRDMGEPMMATHAAFLPALAFAVLRGVGDLA</sequence>
<comment type="caution">
    <text evidence="2">The sequence shown here is derived from an EMBL/GenBank/DDBJ whole genome shotgun (WGS) entry which is preliminary data.</text>
</comment>
<name>A0A813I2N6_POLGL</name>
<organism evidence="2 3">
    <name type="scientific">Polarella glacialis</name>
    <name type="common">Dinoflagellate</name>
    <dbReference type="NCBI Taxonomy" id="89957"/>
    <lineage>
        <taxon>Eukaryota</taxon>
        <taxon>Sar</taxon>
        <taxon>Alveolata</taxon>
        <taxon>Dinophyceae</taxon>
        <taxon>Suessiales</taxon>
        <taxon>Suessiaceae</taxon>
        <taxon>Polarella</taxon>
    </lineage>
</organism>
<feature type="compositionally biased region" description="Basic and acidic residues" evidence="1">
    <location>
        <begin position="73"/>
        <end position="84"/>
    </location>
</feature>
<proteinExistence type="predicted"/>
<dbReference type="AlphaFoldDB" id="A0A813I2N6"/>
<dbReference type="EMBL" id="CAJNNW010003993">
    <property type="protein sequence ID" value="CAE8645976.1"/>
    <property type="molecule type" value="Genomic_DNA"/>
</dbReference>
<feature type="compositionally biased region" description="Basic residues" evidence="1">
    <location>
        <begin position="60"/>
        <end position="72"/>
    </location>
</feature>
<evidence type="ECO:0000313" key="3">
    <source>
        <dbReference type="Proteomes" id="UP000626109"/>
    </source>
</evidence>